<dbReference type="AlphaFoldDB" id="A0A7W8HU43"/>
<protein>
    <submittedName>
        <fullName evidence="3">Uncharacterized protein</fullName>
    </submittedName>
</protein>
<reference evidence="3 4" key="1">
    <citation type="submission" date="2020-08" db="EMBL/GenBank/DDBJ databases">
        <title>Genomic Encyclopedia of Type Strains, Phase IV (KMG-IV): sequencing the most valuable type-strain genomes for metagenomic binning, comparative biology and taxonomic classification.</title>
        <authorList>
            <person name="Goeker M."/>
        </authorList>
    </citation>
    <scope>NUCLEOTIDE SEQUENCE [LARGE SCALE GENOMIC DNA]</scope>
    <source>
        <strain evidence="3 4">DSM 26376</strain>
    </source>
</reference>
<feature type="region of interest" description="Disordered" evidence="1">
    <location>
        <begin position="1"/>
        <end position="25"/>
    </location>
</feature>
<keyword evidence="4" id="KW-1185">Reference proteome</keyword>
<name>A0A7W8HU43_9HYPH</name>
<evidence type="ECO:0000313" key="3">
    <source>
        <dbReference type="EMBL" id="MBB5278122.1"/>
    </source>
</evidence>
<feature type="transmembrane region" description="Helical" evidence="2">
    <location>
        <begin position="31"/>
        <end position="52"/>
    </location>
</feature>
<dbReference type="Proteomes" id="UP000550895">
    <property type="component" value="Unassembled WGS sequence"/>
</dbReference>
<proteinExistence type="predicted"/>
<evidence type="ECO:0000313" key="4">
    <source>
        <dbReference type="Proteomes" id="UP000550895"/>
    </source>
</evidence>
<evidence type="ECO:0000256" key="2">
    <source>
        <dbReference type="SAM" id="Phobius"/>
    </source>
</evidence>
<evidence type="ECO:0000256" key="1">
    <source>
        <dbReference type="SAM" id="MobiDB-lite"/>
    </source>
</evidence>
<organism evidence="3 4">
    <name type="scientific">Rhizobium rosettiformans</name>
    <dbReference type="NCBI Taxonomy" id="1368430"/>
    <lineage>
        <taxon>Bacteria</taxon>
        <taxon>Pseudomonadati</taxon>
        <taxon>Pseudomonadota</taxon>
        <taxon>Alphaproteobacteria</taxon>
        <taxon>Hyphomicrobiales</taxon>
        <taxon>Rhizobiaceae</taxon>
        <taxon>Rhizobium/Agrobacterium group</taxon>
        <taxon>Rhizobium</taxon>
    </lineage>
</organism>
<keyword evidence="2" id="KW-1133">Transmembrane helix</keyword>
<dbReference type="EMBL" id="JACHGA010000014">
    <property type="protein sequence ID" value="MBB5278122.1"/>
    <property type="molecule type" value="Genomic_DNA"/>
</dbReference>
<keyword evidence="2" id="KW-0472">Membrane</keyword>
<feature type="compositionally biased region" description="Basic and acidic residues" evidence="1">
    <location>
        <begin position="1"/>
        <end position="11"/>
    </location>
</feature>
<accession>A0A7W8HU43</accession>
<feature type="compositionally biased region" description="Polar residues" evidence="1">
    <location>
        <begin position="12"/>
        <end position="23"/>
    </location>
</feature>
<sequence length="53" mass="5572">MADLGSEKTEVQQETAYGAQSDSGAKPGFALSAWSLVIGGVFLVLVLGWLFLI</sequence>
<gene>
    <name evidence="3" type="ORF">HNR26_004218</name>
</gene>
<keyword evidence="2" id="KW-0812">Transmembrane</keyword>
<dbReference type="RefSeq" id="WP_167495047.1">
    <property type="nucleotide sequence ID" value="NZ_JACHGA010000014.1"/>
</dbReference>
<comment type="caution">
    <text evidence="3">The sequence shown here is derived from an EMBL/GenBank/DDBJ whole genome shotgun (WGS) entry which is preliminary data.</text>
</comment>